<dbReference type="RefSeq" id="WP_165333206.1">
    <property type="nucleotide sequence ID" value="NZ_JAAKZW010000075.1"/>
</dbReference>
<dbReference type="Gene3D" id="3.90.79.10">
    <property type="entry name" value="Nucleoside Triphosphate Pyrophosphohydrolase"/>
    <property type="match status" value="1"/>
</dbReference>
<name>A0A6G4XK07_9ACTN</name>
<dbReference type="EMBL" id="JAAKZW010000075">
    <property type="protein sequence ID" value="NGO77748.1"/>
    <property type="molecule type" value="Genomic_DNA"/>
</dbReference>
<proteinExistence type="predicted"/>
<organism evidence="3 4">
    <name type="scientific">Streptomyces mesophilus</name>
    <dbReference type="NCBI Taxonomy" id="1775132"/>
    <lineage>
        <taxon>Bacteria</taxon>
        <taxon>Bacillati</taxon>
        <taxon>Actinomycetota</taxon>
        <taxon>Actinomycetes</taxon>
        <taxon>Kitasatosporales</taxon>
        <taxon>Streptomycetaceae</taxon>
        <taxon>Streptomyces</taxon>
    </lineage>
</organism>
<dbReference type="PROSITE" id="PS51462">
    <property type="entry name" value="NUDIX"/>
    <property type="match status" value="1"/>
</dbReference>
<keyword evidence="1 3" id="KW-0378">Hydrolase</keyword>
<accession>A0A6G4XK07</accession>
<evidence type="ECO:0000313" key="4">
    <source>
        <dbReference type="Proteomes" id="UP000481109"/>
    </source>
</evidence>
<dbReference type="CDD" id="cd02883">
    <property type="entry name" value="NUDIX_Hydrolase"/>
    <property type="match status" value="1"/>
</dbReference>
<dbReference type="PANTHER" id="PTHR43736">
    <property type="entry name" value="ADP-RIBOSE PYROPHOSPHATASE"/>
    <property type="match status" value="1"/>
</dbReference>
<evidence type="ECO:0000256" key="1">
    <source>
        <dbReference type="ARBA" id="ARBA00022801"/>
    </source>
</evidence>
<dbReference type="Pfam" id="PF00293">
    <property type="entry name" value="NUDIX"/>
    <property type="match status" value="1"/>
</dbReference>
<dbReference type="InterPro" id="IPR020084">
    <property type="entry name" value="NUDIX_hydrolase_CS"/>
</dbReference>
<comment type="caution">
    <text evidence="3">The sequence shown here is derived from an EMBL/GenBank/DDBJ whole genome shotgun (WGS) entry which is preliminary data.</text>
</comment>
<dbReference type="InterPro" id="IPR015797">
    <property type="entry name" value="NUDIX_hydrolase-like_dom_sf"/>
</dbReference>
<dbReference type="Proteomes" id="UP000481109">
    <property type="component" value="Unassembled WGS sequence"/>
</dbReference>
<evidence type="ECO:0000259" key="2">
    <source>
        <dbReference type="PROSITE" id="PS51462"/>
    </source>
</evidence>
<dbReference type="PROSITE" id="PS00893">
    <property type="entry name" value="NUDIX_BOX"/>
    <property type="match status" value="1"/>
</dbReference>
<dbReference type="AlphaFoldDB" id="A0A6G4XK07"/>
<dbReference type="PANTHER" id="PTHR43736:SF2">
    <property type="entry name" value="MUTT_NUDIX FAMILY PROTEIN"/>
    <property type="match status" value="1"/>
</dbReference>
<keyword evidence="4" id="KW-1185">Reference proteome</keyword>
<feature type="domain" description="Nudix hydrolase" evidence="2">
    <location>
        <begin position="9"/>
        <end position="150"/>
    </location>
</feature>
<sequence>MTEPEQFSRIKIRVAAALFHNDQVALIHRSKNGRDQYTLPGGNVDDGEAIPAALARELDEELGLNLQHLSRQPELTWIQDAMLTRPGSTPSPRKLHLVFRLHIDQAQRARLRTVEHDDTAGAGHLIWSHYKETADKALFPPVPLAELPAPDAPVTAAQAWALPLNDTNYQWI</sequence>
<dbReference type="GO" id="GO:0016787">
    <property type="term" value="F:hydrolase activity"/>
    <property type="evidence" value="ECO:0007669"/>
    <property type="project" value="UniProtKB-KW"/>
</dbReference>
<dbReference type="SUPFAM" id="SSF55811">
    <property type="entry name" value="Nudix"/>
    <property type="match status" value="1"/>
</dbReference>
<dbReference type="InterPro" id="IPR000086">
    <property type="entry name" value="NUDIX_hydrolase_dom"/>
</dbReference>
<evidence type="ECO:0000313" key="3">
    <source>
        <dbReference type="EMBL" id="NGO77748.1"/>
    </source>
</evidence>
<protein>
    <submittedName>
        <fullName evidence="3">NUDIX hydrolase</fullName>
    </submittedName>
</protein>
<reference evidence="3 4" key="1">
    <citation type="submission" date="2020-02" db="EMBL/GenBank/DDBJ databases">
        <title>Whole-genome analyses of novel actinobacteria.</title>
        <authorList>
            <person name="Sahin N."/>
            <person name="Tokatli A."/>
        </authorList>
    </citation>
    <scope>NUCLEOTIDE SEQUENCE [LARGE SCALE GENOMIC DNA]</scope>
    <source>
        <strain evidence="3 4">YC504</strain>
    </source>
</reference>
<gene>
    <name evidence="3" type="ORF">G6045_19085</name>
</gene>